<proteinExistence type="inferred from homology"/>
<reference evidence="4" key="1">
    <citation type="submission" date="2021-01" db="EMBL/GenBank/DDBJ databases">
        <authorList>
            <person name="Corre E."/>
            <person name="Pelletier E."/>
            <person name="Niang G."/>
            <person name="Scheremetjew M."/>
            <person name="Finn R."/>
            <person name="Kale V."/>
            <person name="Holt S."/>
            <person name="Cochrane G."/>
            <person name="Meng A."/>
            <person name="Brown T."/>
            <person name="Cohen L."/>
        </authorList>
    </citation>
    <scope>NUCLEOTIDE SEQUENCE</scope>
    <source>
        <strain evidence="4">UTEX LB 985</strain>
    </source>
</reference>
<evidence type="ECO:0000313" key="4">
    <source>
        <dbReference type="EMBL" id="CAD9464820.1"/>
    </source>
</evidence>
<feature type="compositionally biased region" description="Basic and acidic residues" evidence="3">
    <location>
        <begin position="138"/>
        <end position="151"/>
    </location>
</feature>
<feature type="region of interest" description="Disordered" evidence="3">
    <location>
        <begin position="36"/>
        <end position="60"/>
    </location>
</feature>
<feature type="compositionally biased region" description="Basic and acidic residues" evidence="3">
    <location>
        <begin position="51"/>
        <end position="60"/>
    </location>
</feature>
<accession>A0A7S2GPF4</accession>
<evidence type="ECO:0000256" key="1">
    <source>
        <dbReference type="ARBA" id="ARBA00005701"/>
    </source>
</evidence>
<protein>
    <recommendedName>
        <fullName evidence="2">Succinate dehydrogenase assembly factor 4, mitochondrial</fullName>
    </recommendedName>
</protein>
<dbReference type="PANTHER" id="PTHR28524">
    <property type="entry name" value="SUCCINATE DEHYDROGENASE ASSEMBLY FACTOR 4, MITOCHONDRIAL"/>
    <property type="match status" value="1"/>
</dbReference>
<dbReference type="Pfam" id="PF07896">
    <property type="entry name" value="DUF1674"/>
    <property type="match status" value="1"/>
</dbReference>
<gene>
    <name evidence="4" type="ORF">CBRE1094_LOCUS20857</name>
</gene>
<dbReference type="GO" id="GO:0034553">
    <property type="term" value="P:mitochondrial respiratory chain complex II assembly"/>
    <property type="evidence" value="ECO:0007669"/>
    <property type="project" value="TreeGrafter"/>
</dbReference>
<organism evidence="4">
    <name type="scientific">Haptolina brevifila</name>
    <dbReference type="NCBI Taxonomy" id="156173"/>
    <lineage>
        <taxon>Eukaryota</taxon>
        <taxon>Haptista</taxon>
        <taxon>Haptophyta</taxon>
        <taxon>Prymnesiophyceae</taxon>
        <taxon>Prymnesiales</taxon>
        <taxon>Prymnesiaceae</taxon>
        <taxon>Haptolina</taxon>
    </lineage>
</organism>
<comment type="similarity">
    <text evidence="1">Belongs to the SDHAF4 family.</text>
</comment>
<dbReference type="AlphaFoldDB" id="A0A7S2GPF4"/>
<feature type="region of interest" description="Disordered" evidence="3">
    <location>
        <begin position="76"/>
        <end position="96"/>
    </location>
</feature>
<name>A0A7S2GPF4_9EUKA</name>
<dbReference type="PANTHER" id="PTHR28524:SF3">
    <property type="entry name" value="SUCCINATE DEHYDROGENASE ASSEMBLY FACTOR 4, MITOCHONDRIAL"/>
    <property type="match status" value="1"/>
</dbReference>
<evidence type="ECO:0000256" key="3">
    <source>
        <dbReference type="SAM" id="MobiDB-lite"/>
    </source>
</evidence>
<sequence>MLRSSMHGRGLTFAVELARHCSRLELQARGVFCTKASPFAQPEPPKNTGSDTRKLLREEEQRERVEAMAKLMREKTMREVSAAGAARRPDGVKHMLDMDKRDGEVDKAIAKELGPQYAANYDADRDEWGGPKGAEPTRYGDWEVKGRSSDF</sequence>
<evidence type="ECO:0000256" key="2">
    <source>
        <dbReference type="ARBA" id="ARBA00022170"/>
    </source>
</evidence>
<dbReference type="InterPro" id="IPR012875">
    <property type="entry name" value="SDHF4"/>
</dbReference>
<dbReference type="GO" id="GO:0005739">
    <property type="term" value="C:mitochondrion"/>
    <property type="evidence" value="ECO:0007669"/>
    <property type="project" value="TreeGrafter"/>
</dbReference>
<dbReference type="EMBL" id="HBGU01038135">
    <property type="protein sequence ID" value="CAD9464820.1"/>
    <property type="molecule type" value="Transcribed_RNA"/>
</dbReference>
<feature type="region of interest" description="Disordered" evidence="3">
    <location>
        <begin position="121"/>
        <end position="151"/>
    </location>
</feature>
<feature type="compositionally biased region" description="Basic and acidic residues" evidence="3">
    <location>
        <begin position="87"/>
        <end position="96"/>
    </location>
</feature>